<reference evidence="1 2" key="1">
    <citation type="submission" date="2019-09" db="EMBL/GenBank/DDBJ databases">
        <title>Chitinophaga ginsengihumi sp. nov., isolated from soil of ginseng rhizosphere.</title>
        <authorList>
            <person name="Lee J."/>
        </authorList>
    </citation>
    <scope>NUCLEOTIDE SEQUENCE [LARGE SCALE GENOMIC DNA]</scope>
    <source>
        <strain evidence="1 2">BN140078</strain>
    </source>
</reference>
<keyword evidence="2" id="KW-1185">Reference proteome</keyword>
<dbReference type="Proteomes" id="UP000324611">
    <property type="component" value="Unassembled WGS sequence"/>
</dbReference>
<dbReference type="AlphaFoldDB" id="A0A5B2W3Z3"/>
<reference evidence="1 2" key="2">
    <citation type="submission" date="2019-09" db="EMBL/GenBank/DDBJ databases">
        <authorList>
            <person name="Jin C."/>
        </authorList>
    </citation>
    <scope>NUCLEOTIDE SEQUENCE [LARGE SCALE GENOMIC DNA]</scope>
    <source>
        <strain evidence="1 2">BN140078</strain>
    </source>
</reference>
<accession>A0A5B2W3Z3</accession>
<evidence type="ECO:0000313" key="2">
    <source>
        <dbReference type="Proteomes" id="UP000324611"/>
    </source>
</evidence>
<name>A0A5B2W3Z3_9BACT</name>
<protein>
    <submittedName>
        <fullName evidence="1">ATPase</fullName>
    </submittedName>
</protein>
<sequence>MDLVIDRRDQVINIFEVKFSINSFTIDKKYADELRRKIGVFREETQTRKSVFLTMITTFGLTNNQYSTSLVQNALTMDVLFVK</sequence>
<dbReference type="EMBL" id="VUOC01000001">
    <property type="protein sequence ID" value="KAA2245854.1"/>
    <property type="molecule type" value="Genomic_DNA"/>
</dbReference>
<organism evidence="1 2">
    <name type="scientific">Chitinophaga agrisoli</name>
    <dbReference type="NCBI Taxonomy" id="2607653"/>
    <lineage>
        <taxon>Bacteria</taxon>
        <taxon>Pseudomonadati</taxon>
        <taxon>Bacteroidota</taxon>
        <taxon>Chitinophagia</taxon>
        <taxon>Chitinophagales</taxon>
        <taxon>Chitinophagaceae</taxon>
        <taxon>Chitinophaga</taxon>
    </lineage>
</organism>
<gene>
    <name evidence="1" type="ORF">F0L74_05695</name>
</gene>
<proteinExistence type="predicted"/>
<comment type="caution">
    <text evidence="1">The sequence shown here is derived from an EMBL/GenBank/DDBJ whole genome shotgun (WGS) entry which is preliminary data.</text>
</comment>
<evidence type="ECO:0000313" key="1">
    <source>
        <dbReference type="EMBL" id="KAA2245854.1"/>
    </source>
</evidence>